<comment type="similarity">
    <text evidence="2">Belongs to the TFIIA subunit 1 family.</text>
</comment>
<reference evidence="8" key="1">
    <citation type="submission" date="2012-12" db="EMBL/GenBank/DDBJ databases">
        <authorList>
            <person name="Hellsten U."/>
            <person name="Grimwood J."/>
            <person name="Chapman J.A."/>
            <person name="Shapiro H."/>
            <person name="Aerts A."/>
            <person name="Otillar R.P."/>
            <person name="Terry A.Y."/>
            <person name="Boore J.L."/>
            <person name="Simakov O."/>
            <person name="Marletaz F."/>
            <person name="Cho S.-J."/>
            <person name="Edsinger-Gonzales E."/>
            <person name="Havlak P."/>
            <person name="Kuo D.-H."/>
            <person name="Larsson T."/>
            <person name="Lv J."/>
            <person name="Arendt D."/>
            <person name="Savage R."/>
            <person name="Osoegawa K."/>
            <person name="de Jong P."/>
            <person name="Lindberg D.R."/>
            <person name="Seaver E.C."/>
            <person name="Weisblat D.A."/>
            <person name="Putnam N.H."/>
            <person name="Grigoriev I.V."/>
            <person name="Rokhsar D.S."/>
        </authorList>
    </citation>
    <scope>NUCLEOTIDE SEQUENCE</scope>
</reference>
<dbReference type="Proteomes" id="UP000015101">
    <property type="component" value="Unassembled WGS sequence"/>
</dbReference>
<dbReference type="EnsemblMetazoa" id="HelroT159715">
    <property type="protein sequence ID" value="HelroP159715"/>
    <property type="gene ID" value="HelroG159715"/>
</dbReference>
<dbReference type="SMART" id="SM01371">
    <property type="entry name" value="TFIIA"/>
    <property type="match status" value="1"/>
</dbReference>
<proteinExistence type="inferred from homology"/>
<reference evidence="6 8" key="2">
    <citation type="journal article" date="2013" name="Nature">
        <title>Insights into bilaterian evolution from three spiralian genomes.</title>
        <authorList>
            <person name="Simakov O."/>
            <person name="Marletaz F."/>
            <person name="Cho S.J."/>
            <person name="Edsinger-Gonzales E."/>
            <person name="Havlak P."/>
            <person name="Hellsten U."/>
            <person name="Kuo D.H."/>
            <person name="Larsson T."/>
            <person name="Lv J."/>
            <person name="Arendt D."/>
            <person name="Savage R."/>
            <person name="Osoegawa K."/>
            <person name="de Jong P."/>
            <person name="Grimwood J."/>
            <person name="Chapman J.A."/>
            <person name="Shapiro H."/>
            <person name="Aerts A."/>
            <person name="Otillar R.P."/>
            <person name="Terry A.Y."/>
            <person name="Boore J.L."/>
            <person name="Grigoriev I.V."/>
            <person name="Lindberg D.R."/>
            <person name="Seaver E.C."/>
            <person name="Weisblat D.A."/>
            <person name="Putnam N.H."/>
            <person name="Rokhsar D.S."/>
        </authorList>
    </citation>
    <scope>NUCLEOTIDE SEQUENCE</scope>
</reference>
<protein>
    <submittedName>
        <fullName evidence="6 7">Uncharacterized protein</fullName>
    </submittedName>
</protein>
<dbReference type="PANTHER" id="PTHR12694:SF8">
    <property type="entry name" value="TRANSCRIPTION INITIATION FACTOR IIA SUBUNIT 1"/>
    <property type="match status" value="1"/>
</dbReference>
<dbReference type="PANTHER" id="PTHR12694">
    <property type="entry name" value="TRANSCRIPTION INITIATION FACTOR IIA SUBUNIT 1"/>
    <property type="match status" value="1"/>
</dbReference>
<dbReference type="GO" id="GO:0005672">
    <property type="term" value="C:transcription factor TFIIA complex"/>
    <property type="evidence" value="ECO:0000318"/>
    <property type="project" value="GO_Central"/>
</dbReference>
<comment type="subcellular location">
    <subcellularLocation>
        <location evidence="1">Nucleus</location>
    </subcellularLocation>
</comment>
<keyword evidence="4" id="KW-0539">Nucleus</keyword>
<dbReference type="RefSeq" id="XP_009009826.1">
    <property type="nucleotide sequence ID" value="XM_009011578.1"/>
</dbReference>
<name>T1EPC2_HELRO</name>
<evidence type="ECO:0000313" key="8">
    <source>
        <dbReference type="Proteomes" id="UP000015101"/>
    </source>
</evidence>
<dbReference type="InterPro" id="IPR009088">
    <property type="entry name" value="TFIIA_b-brl"/>
</dbReference>
<dbReference type="GO" id="GO:0006367">
    <property type="term" value="P:transcription initiation at RNA polymerase II promoter"/>
    <property type="evidence" value="ECO:0007669"/>
    <property type="project" value="InterPro"/>
</dbReference>
<dbReference type="InterPro" id="IPR004855">
    <property type="entry name" value="TFIIA_asu/bsu"/>
</dbReference>
<dbReference type="GO" id="GO:0006366">
    <property type="term" value="P:transcription by RNA polymerase II"/>
    <property type="evidence" value="ECO:0000318"/>
    <property type="project" value="GO_Central"/>
</dbReference>
<organism evidence="7 8">
    <name type="scientific">Helobdella robusta</name>
    <name type="common">Californian leech</name>
    <dbReference type="NCBI Taxonomy" id="6412"/>
    <lineage>
        <taxon>Eukaryota</taxon>
        <taxon>Metazoa</taxon>
        <taxon>Spiralia</taxon>
        <taxon>Lophotrochozoa</taxon>
        <taxon>Annelida</taxon>
        <taxon>Clitellata</taxon>
        <taxon>Hirudinea</taxon>
        <taxon>Rhynchobdellida</taxon>
        <taxon>Glossiphoniidae</taxon>
        <taxon>Helobdella</taxon>
    </lineage>
</organism>
<dbReference type="CTD" id="20198422"/>
<evidence type="ECO:0000256" key="3">
    <source>
        <dbReference type="ARBA" id="ARBA00023163"/>
    </source>
</evidence>
<dbReference type="Pfam" id="PF03153">
    <property type="entry name" value="TFIIA"/>
    <property type="match status" value="1"/>
</dbReference>
<keyword evidence="3" id="KW-0804">Transcription</keyword>
<feature type="region of interest" description="Disordered" evidence="5">
    <location>
        <begin position="468"/>
        <end position="521"/>
    </location>
</feature>
<dbReference type="KEGG" id="hro:HELRODRAFT_159715"/>
<evidence type="ECO:0000313" key="7">
    <source>
        <dbReference type="EnsemblMetazoa" id="HelroP159715"/>
    </source>
</evidence>
<dbReference type="InParanoid" id="T1EPC2"/>
<accession>T1EPC2</accession>
<evidence type="ECO:0000256" key="4">
    <source>
        <dbReference type="ARBA" id="ARBA00023242"/>
    </source>
</evidence>
<dbReference type="EMBL" id="AMQM01000317">
    <property type="status" value="NOT_ANNOTATED_CDS"/>
    <property type="molecule type" value="Genomic_DNA"/>
</dbReference>
<evidence type="ECO:0000313" key="6">
    <source>
        <dbReference type="EMBL" id="ESO13106.1"/>
    </source>
</evidence>
<dbReference type="SUPFAM" id="SSF47396">
    <property type="entry name" value="Transcription factor IIA (TFIIA), alpha-helical domain"/>
    <property type="match status" value="1"/>
</dbReference>
<gene>
    <name evidence="7" type="primary">20198422</name>
    <name evidence="6" type="ORF">HELRODRAFT_159715</name>
</gene>
<sequence length="575" mass="64688">MANKTSDIGDKYVTTVDLYAEVINKVVELMRVDFDEAGVDLDVLHYVKTEWENKLAESKCLDGIPRAAVNKTSTIDDINLMNEIIADNVNTDHTNCIDNISQKNSNFLQHHVENNNNKDDPNILPRLINPNALHSGNTNQNLQNKNARLGNSNNIRRINSNAVPRLITNTGLNVSNILPPNNNVNLNNIKINSSQVLQQLYSNNTLNALTGSHMITTMPRNINNIVPMNSGITNVNNPNILPRLVNSNAVRSNAPLFPRSETTNQNIPIKFPPLDNTNQNIQNLIPRLKNTNEDIRNLNQNIPIKFTRRLDNTNQNIPIKFPRLDNMNNVCRINSNAVPFLINEVNSNLNNRNMTPRLITNSGLNVSNIFSPMNDVNLNSIPINSLQIPNNIKYFPSLNNNINSPNPWQPLNNNTGNNKIMNSNISLNNDINTDLTSPTVLQRLNLGTLVPRKNFLVSRKNEDESSEVLFRIGGQTDGSWDDSDDEENEKKVLEEIDDLSDDSLAAGKEDSDPLNSDDDDVEYDVDENSIENFVACQYIKVVKNKSIWRAYFMFGIIHVDGKEEAFHQALGEVKF</sequence>
<dbReference type="AlphaFoldDB" id="T1EPC2"/>
<dbReference type="HOGENOM" id="CLU_474332_0_0_1"/>
<dbReference type="GeneID" id="20198422"/>
<dbReference type="Gene3D" id="2.30.18.10">
    <property type="entry name" value="Transcription factor IIA (TFIIA), beta-barrel domain"/>
    <property type="match status" value="1"/>
</dbReference>
<reference evidence="7" key="3">
    <citation type="submission" date="2015-06" db="UniProtKB">
        <authorList>
            <consortium name="EnsemblMetazoa"/>
        </authorList>
    </citation>
    <scope>IDENTIFICATION</scope>
</reference>
<keyword evidence="8" id="KW-1185">Reference proteome</keyword>
<dbReference type="Gene3D" id="1.10.287.100">
    <property type="match status" value="1"/>
</dbReference>
<evidence type="ECO:0000256" key="1">
    <source>
        <dbReference type="ARBA" id="ARBA00004123"/>
    </source>
</evidence>
<dbReference type="STRING" id="6412.T1EPC2"/>
<dbReference type="FunFam" id="2.30.18.10:FF:000013">
    <property type="entry name" value="Uncharacterized protein"/>
    <property type="match status" value="1"/>
</dbReference>
<dbReference type="EMBL" id="KB095811">
    <property type="protein sequence ID" value="ESO13106.1"/>
    <property type="molecule type" value="Genomic_DNA"/>
</dbReference>
<evidence type="ECO:0000256" key="2">
    <source>
        <dbReference type="ARBA" id="ARBA00010059"/>
    </source>
</evidence>
<dbReference type="SUPFAM" id="SSF50784">
    <property type="entry name" value="Transcription factor IIA (TFIIA), beta-barrel domain"/>
    <property type="match status" value="1"/>
</dbReference>
<evidence type="ECO:0000256" key="5">
    <source>
        <dbReference type="SAM" id="MobiDB-lite"/>
    </source>
</evidence>